<proteinExistence type="predicted"/>
<dbReference type="STRING" id="1121959.SAMN02746009_03376"/>
<evidence type="ECO:0008006" key="4">
    <source>
        <dbReference type="Google" id="ProtNLM"/>
    </source>
</evidence>
<accession>A0A1M7DGT9</accession>
<keyword evidence="3" id="KW-1185">Reference proteome</keyword>
<protein>
    <recommendedName>
        <fullName evidence="4">DUF1735 domain-containing protein</fullName>
    </recommendedName>
</protein>
<keyword evidence="1" id="KW-0732">Signal</keyword>
<organism evidence="2 3">
    <name type="scientific">Hymenobacter psychrotolerans DSM 18569</name>
    <dbReference type="NCBI Taxonomy" id="1121959"/>
    <lineage>
        <taxon>Bacteria</taxon>
        <taxon>Pseudomonadati</taxon>
        <taxon>Bacteroidota</taxon>
        <taxon>Cytophagia</taxon>
        <taxon>Cytophagales</taxon>
        <taxon>Hymenobacteraceae</taxon>
        <taxon>Hymenobacter</taxon>
    </lineage>
</organism>
<dbReference type="RefSeq" id="WP_139252365.1">
    <property type="nucleotide sequence ID" value="NZ_FRAS01000021.1"/>
</dbReference>
<dbReference type="Proteomes" id="UP000183947">
    <property type="component" value="Unassembled WGS sequence"/>
</dbReference>
<dbReference type="OrthoDB" id="1488726at2"/>
<dbReference type="AlphaFoldDB" id="A0A1M7DGT9"/>
<evidence type="ECO:0000313" key="2">
    <source>
        <dbReference type="EMBL" id="SHL78618.1"/>
    </source>
</evidence>
<evidence type="ECO:0000256" key="1">
    <source>
        <dbReference type="SAM" id="SignalP"/>
    </source>
</evidence>
<feature type="signal peptide" evidence="1">
    <location>
        <begin position="1"/>
        <end position="22"/>
    </location>
</feature>
<dbReference type="EMBL" id="FRAS01000021">
    <property type="protein sequence ID" value="SHL78618.1"/>
    <property type="molecule type" value="Genomic_DNA"/>
</dbReference>
<gene>
    <name evidence="2" type="ORF">SAMN02746009_03376</name>
</gene>
<evidence type="ECO:0000313" key="3">
    <source>
        <dbReference type="Proteomes" id="UP000183947"/>
    </source>
</evidence>
<name>A0A1M7DGT9_9BACT</name>
<feature type="chain" id="PRO_5012680783" description="DUF1735 domain-containing protein" evidence="1">
    <location>
        <begin position="23"/>
        <end position="336"/>
    </location>
</feature>
<reference evidence="3" key="1">
    <citation type="submission" date="2016-11" db="EMBL/GenBank/DDBJ databases">
        <authorList>
            <person name="Varghese N."/>
            <person name="Submissions S."/>
        </authorList>
    </citation>
    <scope>NUCLEOTIDE SEQUENCE [LARGE SCALE GENOMIC DNA]</scope>
    <source>
        <strain evidence="3">DSM 18569</strain>
    </source>
</reference>
<sequence>MKTQFFALLAAGLLLCSGCKKDADLLQVDCEPSEVSTIASVLDKYAAPVQKFIVDPNTNSTVSTAAGSQIEIPAGLVKRNGQPLSASQIVVQVREVTKRSEMIFSHTPTISYNRVLESGGMFNVSFFQDGQPLDLARFSRLRLRTRFPVAQSSRNGMQLFTGQPDSSNSSRLGNWALVSSQDSATRISIDSIQIQNPGSPNPPINVPSGYQVLLGSYFYNNNVRNLNWVNIDRFVGALPTTTVQVQTAVPITTSNTEVYLVFNTLNSVIQSYNQSNSTYYNYSVPQGYSVTAVVLRREADQLYFGKQTATVVANQVFTPSLRAVTEAELVAEIRQL</sequence>